<protein>
    <recommendedName>
        <fullName evidence="1">CHAT domain-containing protein</fullName>
    </recommendedName>
</protein>
<dbReference type="Gene3D" id="1.25.40.10">
    <property type="entry name" value="Tetratricopeptide repeat domain"/>
    <property type="match status" value="1"/>
</dbReference>
<evidence type="ECO:0000313" key="3">
    <source>
        <dbReference type="Proteomes" id="UP000253303"/>
    </source>
</evidence>
<accession>A0A366M2D5</accession>
<gene>
    <name evidence="2" type="ORF">DP939_13625</name>
</gene>
<dbReference type="Proteomes" id="UP000253303">
    <property type="component" value="Unassembled WGS sequence"/>
</dbReference>
<name>A0A366M2D5_9ACTN</name>
<dbReference type="EMBL" id="QMEY01000004">
    <property type="protein sequence ID" value="RBQ19754.1"/>
    <property type="molecule type" value="Genomic_DNA"/>
</dbReference>
<organism evidence="2 3">
    <name type="scientific">Spongiactinospora rosea</name>
    <dbReference type="NCBI Taxonomy" id="2248750"/>
    <lineage>
        <taxon>Bacteria</taxon>
        <taxon>Bacillati</taxon>
        <taxon>Actinomycetota</taxon>
        <taxon>Actinomycetes</taxon>
        <taxon>Streptosporangiales</taxon>
        <taxon>Streptosporangiaceae</taxon>
        <taxon>Spongiactinospora</taxon>
    </lineage>
</organism>
<sequence length="820" mass="84224">MLAAAWRAVVESAVDPVVSRWRAGEVLAVTQGEGDLAARVVARRALALAARELGDLPLAEEELRRAVQEGAAAAPQPTAQARLSLVTVLTELGRPAQALEVADAAEPYLCRAERAKLDTQRAVALSRLGRFGEAVRCCDHAVRVLTPPAGPTAGTGEDDLRFLAGALLNRGITAAYLGDPRAAQDDLERCAELAATVGLGHVTALARANLPFVAARRGDIGGAFAHYRDAEEALAAYPERLATMRCDLAGALVAAYLPGEARALLGLAVPELECARALGVLAEARLLLSELELQTGDAYRAARTAARACTELEEQDRDAWTPLATSVALRARLAIRGPDPALLPALINCADRLTLPFPTAAEALRLTASEVALEAGRHDLADALLKPLVTGPGVAGRHAEAMTRALRGDQEGALRAVARGLADVGASVAALTDPMTRAHAVKAGERLAAFGLSVAIGTGHAGTALAWAERWRAVVRTGVPSCPGLGALRAALGGARLVEYMGHGDRLTAVVVSRTEVTMHPLGPARRAAEAGLRLRYGLRRAACRDGAGSVKREAAAVQAELIAPLAGRLGDGPLVIVPTGPLYPLPWPALPALAGRPVCVAASAAGWLAGDRTSAARQAAGGVVAVAGPGLVHARTEAAMVTARHPGARWVPARAAAVLAALDGATLAHLATHGTFHAHSPLMSGLVLDDGPLMAYDLLGLRRPPRLVVLSACEAGMAHAPTDGGPLGLAGALLSRGTACVVACVVPVRDEEALILMTAFHDLLAAGGTPARALATAASATGVRGFACFGAGHRPLGSGSQPVAIGRSGEVIQSDHEPM</sequence>
<dbReference type="InterPro" id="IPR011990">
    <property type="entry name" value="TPR-like_helical_dom_sf"/>
</dbReference>
<dbReference type="AlphaFoldDB" id="A0A366M2D5"/>
<dbReference type="Pfam" id="PF12770">
    <property type="entry name" value="CHAT"/>
    <property type="match status" value="1"/>
</dbReference>
<keyword evidence="3" id="KW-1185">Reference proteome</keyword>
<feature type="domain" description="CHAT" evidence="1">
    <location>
        <begin position="556"/>
        <end position="779"/>
    </location>
</feature>
<dbReference type="SUPFAM" id="SSF48452">
    <property type="entry name" value="TPR-like"/>
    <property type="match status" value="1"/>
</dbReference>
<proteinExistence type="predicted"/>
<reference evidence="2 3" key="1">
    <citation type="submission" date="2018-06" db="EMBL/GenBank/DDBJ databases">
        <title>Sphaerisporangium craniellae sp. nov., isolated from a marine sponge in the South China Sea.</title>
        <authorList>
            <person name="Li L."/>
        </authorList>
    </citation>
    <scope>NUCLEOTIDE SEQUENCE [LARGE SCALE GENOMIC DNA]</scope>
    <source>
        <strain evidence="2 3">LHW63015</strain>
    </source>
</reference>
<dbReference type="InterPro" id="IPR024983">
    <property type="entry name" value="CHAT_dom"/>
</dbReference>
<evidence type="ECO:0000313" key="2">
    <source>
        <dbReference type="EMBL" id="RBQ19754.1"/>
    </source>
</evidence>
<comment type="caution">
    <text evidence="2">The sequence shown here is derived from an EMBL/GenBank/DDBJ whole genome shotgun (WGS) entry which is preliminary data.</text>
</comment>
<evidence type="ECO:0000259" key="1">
    <source>
        <dbReference type="Pfam" id="PF12770"/>
    </source>
</evidence>